<comment type="catalytic activity">
    <reaction evidence="8">
        <text>adenosine(2085) in 23S rRNA + 2 S-adenosyl-L-methionine = N(6)-dimethyladenosine(2085) in 23S rRNA + 2 S-adenosyl-L-homocysteine + 2 H(+)</text>
        <dbReference type="Rhea" id="RHEA:42784"/>
        <dbReference type="Rhea" id="RHEA-COMP:10237"/>
        <dbReference type="Rhea" id="RHEA-COMP:10238"/>
        <dbReference type="ChEBI" id="CHEBI:15378"/>
        <dbReference type="ChEBI" id="CHEBI:57856"/>
        <dbReference type="ChEBI" id="CHEBI:59789"/>
        <dbReference type="ChEBI" id="CHEBI:74411"/>
        <dbReference type="ChEBI" id="CHEBI:74493"/>
        <dbReference type="EC" id="2.1.1.184"/>
    </reaction>
</comment>
<keyword evidence="5 9" id="KW-0808">Transferase</keyword>
<dbReference type="PROSITE" id="PS01131">
    <property type="entry name" value="RRNA_A_DIMETH"/>
    <property type="match status" value="1"/>
</dbReference>
<evidence type="ECO:0000259" key="11">
    <source>
        <dbReference type="SMART" id="SM00650"/>
    </source>
</evidence>
<dbReference type="InterPro" id="IPR020598">
    <property type="entry name" value="rRNA_Ade_methylase_Trfase_N"/>
</dbReference>
<dbReference type="AlphaFoldDB" id="A0A077UN07"/>
<dbReference type="Pfam" id="PF00398">
    <property type="entry name" value="RrnaAD"/>
    <property type="match status" value="1"/>
</dbReference>
<dbReference type="GO" id="GO:0003723">
    <property type="term" value="F:RNA binding"/>
    <property type="evidence" value="ECO:0007669"/>
    <property type="project" value="UniProtKB-UniRule"/>
</dbReference>
<keyword evidence="4 9" id="KW-0489">Methyltransferase</keyword>
<dbReference type="HAMAP" id="MF_00607">
    <property type="entry name" value="16SrRNA_methyltr_A"/>
    <property type="match status" value="1"/>
</dbReference>
<dbReference type="Gene3D" id="3.40.50.150">
    <property type="entry name" value="Vaccinia Virus protein VP39"/>
    <property type="match status" value="1"/>
</dbReference>
<evidence type="ECO:0000256" key="5">
    <source>
        <dbReference type="ARBA" id="ARBA00022679"/>
    </source>
</evidence>
<comment type="catalytic activity">
    <reaction evidence="9">
        <text>adenosine(1518)/adenosine(1519) in 16S rRNA + 4 S-adenosyl-L-methionine = N(6)-dimethyladenosine(1518)/N(6)-dimethyladenosine(1519) in 16S rRNA + 4 S-adenosyl-L-homocysteine + 4 H(+)</text>
        <dbReference type="Rhea" id="RHEA:19609"/>
        <dbReference type="Rhea" id="RHEA-COMP:10232"/>
        <dbReference type="Rhea" id="RHEA-COMP:10233"/>
        <dbReference type="ChEBI" id="CHEBI:15378"/>
        <dbReference type="ChEBI" id="CHEBI:57856"/>
        <dbReference type="ChEBI" id="CHEBI:59789"/>
        <dbReference type="ChEBI" id="CHEBI:74411"/>
        <dbReference type="ChEBI" id="CHEBI:74493"/>
        <dbReference type="EC" id="2.1.1.182"/>
    </reaction>
</comment>
<feature type="binding site" evidence="9 10">
    <location>
        <position position="64"/>
    </location>
    <ligand>
        <name>S-adenosyl-L-methionine</name>
        <dbReference type="ChEBI" id="CHEBI:59789"/>
    </ligand>
</feature>
<reference evidence="12 13" key="1">
    <citation type="submission" date="2014-05" db="EMBL/GenBank/DDBJ databases">
        <authorList>
            <person name="Aslett A.Martin."/>
            <person name="De Silva Nishadi"/>
        </authorList>
    </citation>
    <scope>NUCLEOTIDE SEQUENCE [LARGE SCALE GENOMIC DNA]</scope>
</reference>
<evidence type="ECO:0000256" key="8">
    <source>
        <dbReference type="ARBA" id="ARBA00049167"/>
    </source>
</evidence>
<dbReference type="RefSeq" id="WP_078102422.1">
    <property type="nucleotide sequence ID" value="NZ_CCEH01000020.1"/>
</dbReference>
<evidence type="ECO:0000256" key="10">
    <source>
        <dbReference type="PROSITE-ProRule" id="PRU01026"/>
    </source>
</evidence>
<dbReference type="EMBL" id="CCEH01000020">
    <property type="protein sequence ID" value="CDR28952.1"/>
    <property type="molecule type" value="Genomic_DNA"/>
</dbReference>
<comment type="function">
    <text evidence="9">Specifically dimethylates two adjacent adenosines (A1518 and A1519) in the loop of a conserved hairpin near the 3'-end of 16S rRNA in the 30S particle. May play a critical role in biogenesis of 30S subunits.</text>
</comment>
<dbReference type="InterPro" id="IPR001737">
    <property type="entry name" value="KsgA/Erm"/>
</dbReference>
<keyword evidence="3 9" id="KW-0698">rRNA processing</keyword>
<dbReference type="PROSITE" id="PS51689">
    <property type="entry name" value="SAM_RNA_A_N6_MT"/>
    <property type="match status" value="1"/>
</dbReference>
<sequence>MNKEVNQLDNKDIATPSRTRALLDKYGFNFKKSLGQNFLIDVNIINNIIDASNIDERTGVIEIGPGMGSLTEQLAKHAKKVLAFEIDQRLIPVLKDTLSPYDNVTVINEDILKANIKAAVENHLQDCEKIMVVANLPYYITTPILLNLMQQDIPIDGYVVMMQKEVGERLNAEVGSKAYGSLSIVVQYYTETSKVLTVPKSVFMPPPNVDSIVVKLMQRKEPLVKIDNEEAFFKLAKAAFAQRRKTINNNYQNFFKDGKQHKETILQWLEQAGIDPRRRGETLTIQDFAKLYEEKKKFPQLEN</sequence>
<evidence type="ECO:0000256" key="4">
    <source>
        <dbReference type="ARBA" id="ARBA00022603"/>
    </source>
</evidence>
<dbReference type="InterPro" id="IPR020596">
    <property type="entry name" value="rRNA_Ade_Mease_Trfase_CS"/>
</dbReference>
<dbReference type="InterPro" id="IPR023165">
    <property type="entry name" value="rRNA_Ade_diMease-like_C"/>
</dbReference>
<dbReference type="NCBIfam" id="TIGR00755">
    <property type="entry name" value="ksgA"/>
    <property type="match status" value="1"/>
</dbReference>
<feature type="binding site" evidence="9 10">
    <location>
        <position position="135"/>
    </location>
    <ligand>
        <name>S-adenosyl-L-methionine</name>
        <dbReference type="ChEBI" id="CHEBI:59789"/>
    </ligand>
</feature>
<feature type="binding site" evidence="9 10">
    <location>
        <position position="39"/>
    </location>
    <ligand>
        <name>S-adenosyl-L-methionine</name>
        <dbReference type="ChEBI" id="CHEBI:59789"/>
    </ligand>
</feature>
<dbReference type="InterPro" id="IPR011530">
    <property type="entry name" value="rRNA_adenine_dimethylase"/>
</dbReference>
<feature type="domain" description="Ribosomal RNA adenine methylase transferase N-terminal" evidence="11">
    <location>
        <begin position="44"/>
        <end position="220"/>
    </location>
</feature>
<evidence type="ECO:0000256" key="2">
    <source>
        <dbReference type="ARBA" id="ARBA00022490"/>
    </source>
</evidence>
<comment type="subcellular location">
    <subcellularLocation>
        <location evidence="9">Cytoplasm</location>
    </subcellularLocation>
</comment>
<dbReference type="FunFam" id="3.40.50.150:FF:000023">
    <property type="entry name" value="Ribosomal RNA small subunit methyltransferase A"/>
    <property type="match status" value="1"/>
</dbReference>
<dbReference type="SMART" id="SM00650">
    <property type="entry name" value="rADc"/>
    <property type="match status" value="1"/>
</dbReference>
<evidence type="ECO:0000256" key="1">
    <source>
        <dbReference type="ARBA" id="ARBA00003100"/>
    </source>
</evidence>
<dbReference type="GO" id="GO:0052908">
    <property type="term" value="F:16S rRNA (adenine(1518)-N(6)/adenine(1519)-N(6))-dimethyltransferase activity"/>
    <property type="evidence" value="ECO:0007669"/>
    <property type="project" value="UniProtKB-EC"/>
</dbReference>
<dbReference type="InterPro" id="IPR029063">
    <property type="entry name" value="SAM-dependent_MTases_sf"/>
</dbReference>
<dbReference type="Proteomes" id="UP000044616">
    <property type="component" value="Unassembled WGS sequence"/>
</dbReference>
<comment type="function">
    <text evidence="1">This protein produces a dimethylation of the adenine residue at position 2085 in 23S rRNA, resulting in reduced affinity between ribosomes and macrolide-lincosamide-streptogramin B antibiotics.</text>
</comment>
<evidence type="ECO:0000313" key="12">
    <source>
        <dbReference type="EMBL" id="CDR28952.1"/>
    </source>
</evidence>
<dbReference type="GO" id="GO:0052910">
    <property type="term" value="F:23S rRNA (adenine(2085)-N(6))-dimethyltransferase activity"/>
    <property type="evidence" value="ECO:0007669"/>
    <property type="project" value="UniProtKB-EC"/>
</dbReference>
<dbReference type="Gene3D" id="1.10.8.100">
    <property type="entry name" value="Ribosomal RNA adenine dimethylase-like, domain 2"/>
    <property type="match status" value="1"/>
</dbReference>
<evidence type="ECO:0000313" key="13">
    <source>
        <dbReference type="Proteomes" id="UP000044616"/>
    </source>
</evidence>
<feature type="binding site" evidence="9 10">
    <location>
        <position position="85"/>
    </location>
    <ligand>
        <name>S-adenosyl-L-methionine</name>
        <dbReference type="ChEBI" id="CHEBI:59789"/>
    </ligand>
</feature>
<evidence type="ECO:0000256" key="7">
    <source>
        <dbReference type="ARBA" id="ARBA00022884"/>
    </source>
</evidence>
<dbReference type="GO" id="GO:0005829">
    <property type="term" value="C:cytosol"/>
    <property type="evidence" value="ECO:0007669"/>
    <property type="project" value="TreeGrafter"/>
</dbReference>
<proteinExistence type="inferred from homology"/>
<dbReference type="SUPFAM" id="SSF53335">
    <property type="entry name" value="S-adenosyl-L-methionine-dependent methyltransferases"/>
    <property type="match status" value="1"/>
</dbReference>
<name>A0A077UN07_9STAP</name>
<evidence type="ECO:0000256" key="9">
    <source>
        <dbReference type="HAMAP-Rule" id="MF_00607"/>
    </source>
</evidence>
<keyword evidence="2 9" id="KW-0963">Cytoplasm</keyword>
<protein>
    <recommendedName>
        <fullName evidence="9">Ribosomal RNA small subunit methyltransferase A</fullName>
        <ecNumber evidence="9">2.1.1.182</ecNumber>
    </recommendedName>
    <alternativeName>
        <fullName evidence="9">16S rRNA (adenine(1518)-N(6)/adenine(1519)-N(6))-dimethyltransferase</fullName>
    </alternativeName>
    <alternativeName>
        <fullName evidence="9">16S rRNA dimethyladenosine transferase</fullName>
    </alternativeName>
    <alternativeName>
        <fullName evidence="9">16S rRNA dimethylase</fullName>
    </alternativeName>
    <alternativeName>
        <fullName evidence="9">S-adenosylmethionine-6-N', N'-adenosyl(rRNA) dimethyltransferase</fullName>
    </alternativeName>
</protein>
<dbReference type="PANTHER" id="PTHR11727">
    <property type="entry name" value="DIMETHYLADENOSINE TRANSFERASE"/>
    <property type="match status" value="1"/>
</dbReference>
<comment type="similarity">
    <text evidence="9">Belongs to the class I-like SAM-binding methyltransferase superfamily. rRNA adenine N(6)-methyltransferase family. RsmA subfamily.</text>
</comment>
<keyword evidence="7 9" id="KW-0694">RNA-binding</keyword>
<evidence type="ECO:0000256" key="6">
    <source>
        <dbReference type="ARBA" id="ARBA00022691"/>
    </source>
</evidence>
<dbReference type="PANTHER" id="PTHR11727:SF7">
    <property type="entry name" value="DIMETHYLADENOSINE TRANSFERASE-RELATED"/>
    <property type="match status" value="1"/>
</dbReference>
<dbReference type="CDD" id="cd02440">
    <property type="entry name" value="AdoMet_MTases"/>
    <property type="match status" value="1"/>
</dbReference>
<dbReference type="FunFam" id="1.10.8.100:FF:000002">
    <property type="entry name" value="Ribosomal RNA small subunit methyltransferase A"/>
    <property type="match status" value="1"/>
</dbReference>
<accession>A0A077UN07</accession>
<keyword evidence="6 9" id="KW-0949">S-adenosyl-L-methionine</keyword>
<dbReference type="EC" id="2.1.1.182" evidence="9"/>
<evidence type="ECO:0000256" key="3">
    <source>
        <dbReference type="ARBA" id="ARBA00022552"/>
    </source>
</evidence>
<gene>
    <name evidence="9 12" type="primary">rsmA</name>
    <name evidence="9" type="synonym">ksgA</name>
    <name evidence="12" type="ORF">ERS140147_02141</name>
</gene>
<organism evidence="12 13">
    <name type="scientific">Staphylococcus schweitzeri</name>
    <dbReference type="NCBI Taxonomy" id="1654388"/>
    <lineage>
        <taxon>Bacteria</taxon>
        <taxon>Bacillati</taxon>
        <taxon>Bacillota</taxon>
        <taxon>Bacilli</taxon>
        <taxon>Bacillales</taxon>
        <taxon>Staphylococcaceae</taxon>
        <taxon>Staphylococcus</taxon>
    </lineage>
</organism>
<feature type="binding site" evidence="9 10">
    <location>
        <position position="37"/>
    </location>
    <ligand>
        <name>S-adenosyl-L-methionine</name>
        <dbReference type="ChEBI" id="CHEBI:59789"/>
    </ligand>
</feature>
<feature type="binding site" evidence="9 10">
    <location>
        <position position="110"/>
    </location>
    <ligand>
        <name>S-adenosyl-L-methionine</name>
        <dbReference type="ChEBI" id="CHEBI:59789"/>
    </ligand>
</feature>